<dbReference type="Pfam" id="PF00015">
    <property type="entry name" value="MCPsignal"/>
    <property type="match status" value="1"/>
</dbReference>
<dbReference type="GO" id="GO:0005886">
    <property type="term" value="C:plasma membrane"/>
    <property type="evidence" value="ECO:0007669"/>
    <property type="project" value="UniProtKB-SubCell"/>
</dbReference>
<evidence type="ECO:0000256" key="10">
    <source>
        <dbReference type="SAM" id="Phobius"/>
    </source>
</evidence>
<comment type="similarity">
    <text evidence="8">Belongs to the methyl-accepting chemotaxis (MCP) protein family.</text>
</comment>
<name>A0A0P8BJ11_9HYPH</name>
<dbReference type="Gene3D" id="1.10.287.950">
    <property type="entry name" value="Methyl-accepting chemotaxis protein"/>
    <property type="match status" value="1"/>
</dbReference>
<dbReference type="InterPro" id="IPR033480">
    <property type="entry name" value="sCache_2"/>
</dbReference>
<evidence type="ECO:0000313" key="14">
    <source>
        <dbReference type="EMBL" id="KPQ09297.1"/>
    </source>
</evidence>
<feature type="domain" description="T-SNARE coiled-coil homology" evidence="12">
    <location>
        <begin position="463"/>
        <end position="525"/>
    </location>
</feature>
<dbReference type="Gene3D" id="3.30.450.20">
    <property type="entry name" value="PAS domain"/>
    <property type="match status" value="1"/>
</dbReference>
<gene>
    <name evidence="14" type="ORF">HLUCCO17_15410</name>
</gene>
<evidence type="ECO:0000256" key="9">
    <source>
        <dbReference type="PROSITE-ProRule" id="PRU00284"/>
    </source>
</evidence>
<dbReference type="InterPro" id="IPR000727">
    <property type="entry name" value="T_SNARE_dom"/>
</dbReference>
<dbReference type="SMART" id="SM00283">
    <property type="entry name" value="MA"/>
    <property type="match status" value="1"/>
</dbReference>
<accession>A0A0P8BJ11</accession>
<dbReference type="Pfam" id="PF17200">
    <property type="entry name" value="sCache_2"/>
    <property type="match status" value="1"/>
</dbReference>
<evidence type="ECO:0000256" key="3">
    <source>
        <dbReference type="ARBA" id="ARBA00022519"/>
    </source>
</evidence>
<dbReference type="SMART" id="SM00304">
    <property type="entry name" value="HAMP"/>
    <property type="match status" value="1"/>
</dbReference>
<evidence type="ECO:0000256" key="7">
    <source>
        <dbReference type="ARBA" id="ARBA00023224"/>
    </source>
</evidence>
<sequence length="567" mass="59804">MARQATSAIPAFTVGGRFYLVITIAFFALLSLAIVGAARFSGALWSAKQQELVNITDSAASIVADFHQKALRGELSMEEAKARAADALRPIRYADDEYFFIHGYDAVTVMHPMVPAMEGTDQSGLRLPDGRSIILELADLARAGGGFFEYDWPLVPGGEEEALKVAYVVGFEPWEWTIGTGVFVHDVETAIADSRNIFLAIAGFAGMILVALGIVLARGITRPLRRLGQGMQSLARGELDTTIEGVSRRDEVGEMAESVRIFKEALVAKRDADARLAQETQAKERRAEALDRLLRGFEETVSDLSRELSAASAAMQDTAKGMHHTADQTNGRALSVASAAEQTSANVQAVASATEQLNASVREIGQQVTQSAQIADTAVDQVRQTDQVARSLASGAQKIGEIVSLINGIAGQTNLLALNATIEAARAGEAGKGFAVVAAEVKNLADQTAKATEEIASHISQIQGVTEEVVTAVTDIGGVIDRMKEISTAISAAMEEQGAATNEIARNVQEAAKGTGEVTESIEMVKAGAGETQGAADSVLSAATDLSARSSGLGREVDSFLKAVRAA</sequence>
<dbReference type="SUPFAM" id="SSF58104">
    <property type="entry name" value="Methyl-accepting chemotaxis protein (MCP) signaling domain"/>
    <property type="match status" value="1"/>
</dbReference>
<dbReference type="PANTHER" id="PTHR32089:SF112">
    <property type="entry name" value="LYSOZYME-LIKE PROTEIN-RELATED"/>
    <property type="match status" value="1"/>
</dbReference>
<keyword evidence="5 10" id="KW-1133">Transmembrane helix</keyword>
<keyword evidence="3" id="KW-0997">Cell inner membrane</keyword>
<evidence type="ECO:0000259" key="13">
    <source>
        <dbReference type="PROSITE" id="PS50885"/>
    </source>
</evidence>
<evidence type="ECO:0000256" key="4">
    <source>
        <dbReference type="ARBA" id="ARBA00022692"/>
    </source>
</evidence>
<dbReference type="EMBL" id="LJSX01000030">
    <property type="protein sequence ID" value="KPQ09297.1"/>
    <property type="molecule type" value="Genomic_DNA"/>
</dbReference>
<evidence type="ECO:0000313" key="15">
    <source>
        <dbReference type="Proteomes" id="UP000050497"/>
    </source>
</evidence>
<dbReference type="PROSITE" id="PS50111">
    <property type="entry name" value="CHEMOTAXIS_TRANSDUC_2"/>
    <property type="match status" value="1"/>
</dbReference>
<evidence type="ECO:0000259" key="11">
    <source>
        <dbReference type="PROSITE" id="PS50111"/>
    </source>
</evidence>
<dbReference type="AlphaFoldDB" id="A0A0P8BJ11"/>
<evidence type="ECO:0000256" key="5">
    <source>
        <dbReference type="ARBA" id="ARBA00022989"/>
    </source>
</evidence>
<evidence type="ECO:0000256" key="6">
    <source>
        <dbReference type="ARBA" id="ARBA00023136"/>
    </source>
</evidence>
<organism evidence="14 15">
    <name type="scientific">Saliniramus fredricksonii</name>
    <dbReference type="NCBI Taxonomy" id="1653334"/>
    <lineage>
        <taxon>Bacteria</taxon>
        <taxon>Pseudomonadati</taxon>
        <taxon>Pseudomonadota</taxon>
        <taxon>Alphaproteobacteria</taxon>
        <taxon>Hyphomicrobiales</taxon>
        <taxon>Salinarimonadaceae</taxon>
        <taxon>Saliniramus</taxon>
    </lineage>
</organism>
<dbReference type="STRING" id="1653334.GA0071312_2351"/>
<feature type="transmembrane region" description="Helical" evidence="10">
    <location>
        <begin position="197"/>
        <end position="217"/>
    </location>
</feature>
<keyword evidence="7 9" id="KW-0807">Transducer</keyword>
<feature type="domain" description="Methyl-accepting transducer" evidence="11">
    <location>
        <begin position="311"/>
        <end position="540"/>
    </location>
</feature>
<evidence type="ECO:0000256" key="8">
    <source>
        <dbReference type="ARBA" id="ARBA00029447"/>
    </source>
</evidence>
<evidence type="ECO:0000256" key="1">
    <source>
        <dbReference type="ARBA" id="ARBA00004429"/>
    </source>
</evidence>
<reference evidence="14 15" key="1">
    <citation type="submission" date="2015-09" db="EMBL/GenBank/DDBJ databases">
        <title>Identification and resolution of microdiversity through metagenomic sequencing of parallel consortia.</title>
        <authorList>
            <person name="Nelson W.C."/>
            <person name="Romine M.F."/>
            <person name="Lindemann S.R."/>
        </authorList>
    </citation>
    <scope>NUCLEOTIDE SEQUENCE [LARGE SCALE GENOMIC DNA]</scope>
    <source>
        <strain evidence="14">HL-109</strain>
    </source>
</reference>
<dbReference type="InterPro" id="IPR003660">
    <property type="entry name" value="HAMP_dom"/>
</dbReference>
<evidence type="ECO:0000256" key="2">
    <source>
        <dbReference type="ARBA" id="ARBA00022475"/>
    </source>
</evidence>
<keyword evidence="6 10" id="KW-0472">Membrane</keyword>
<dbReference type="Proteomes" id="UP000050497">
    <property type="component" value="Unassembled WGS sequence"/>
</dbReference>
<feature type="transmembrane region" description="Helical" evidence="10">
    <location>
        <begin position="18"/>
        <end position="38"/>
    </location>
</feature>
<dbReference type="Gene3D" id="6.10.340.10">
    <property type="match status" value="1"/>
</dbReference>
<proteinExistence type="inferred from homology"/>
<dbReference type="CDD" id="cd06225">
    <property type="entry name" value="HAMP"/>
    <property type="match status" value="1"/>
</dbReference>
<dbReference type="PROSITE" id="PS50885">
    <property type="entry name" value="HAMP"/>
    <property type="match status" value="1"/>
</dbReference>
<keyword evidence="2" id="KW-1003">Cell membrane</keyword>
<dbReference type="GO" id="GO:0007165">
    <property type="term" value="P:signal transduction"/>
    <property type="evidence" value="ECO:0007669"/>
    <property type="project" value="UniProtKB-KW"/>
</dbReference>
<dbReference type="PATRIC" id="fig|1653334.4.peg.783"/>
<dbReference type="InterPro" id="IPR004089">
    <property type="entry name" value="MCPsignal_dom"/>
</dbReference>
<dbReference type="SMART" id="SM01049">
    <property type="entry name" value="Cache_2"/>
    <property type="match status" value="1"/>
</dbReference>
<keyword evidence="4 10" id="KW-0812">Transmembrane</keyword>
<protein>
    <submittedName>
        <fullName evidence="14">Chemotaxis signal relay system methyl-accepting signal transducer</fullName>
    </submittedName>
</protein>
<dbReference type="PROSITE" id="PS50192">
    <property type="entry name" value="T_SNARE"/>
    <property type="match status" value="1"/>
</dbReference>
<comment type="subcellular location">
    <subcellularLocation>
        <location evidence="1">Cell inner membrane</location>
        <topology evidence="1">Multi-pass membrane protein</topology>
    </subcellularLocation>
</comment>
<evidence type="ECO:0000259" key="12">
    <source>
        <dbReference type="PROSITE" id="PS50192"/>
    </source>
</evidence>
<comment type="caution">
    <text evidence="14">The sequence shown here is derived from an EMBL/GenBank/DDBJ whole genome shotgun (WGS) entry which is preliminary data.</text>
</comment>
<dbReference type="PANTHER" id="PTHR32089">
    <property type="entry name" value="METHYL-ACCEPTING CHEMOTAXIS PROTEIN MCPB"/>
    <property type="match status" value="1"/>
</dbReference>
<dbReference type="Pfam" id="PF00672">
    <property type="entry name" value="HAMP"/>
    <property type="match status" value="1"/>
</dbReference>
<feature type="domain" description="HAMP" evidence="13">
    <location>
        <begin position="218"/>
        <end position="271"/>
    </location>
</feature>